<protein>
    <recommendedName>
        <fullName evidence="3">KOW domain-containing protein</fullName>
    </recommendedName>
</protein>
<gene>
    <name evidence="1" type="ORF">PLANPX_3013</name>
</gene>
<sequence length="98" mass="10170">MGYTIFSVGDVVRIRSGIFAGASGIVASPTVPADLYASSECSRAMLLPVTVEAVVDGEPLTLRIQPESLLKSLPSAPGLGAIRLDVVTCPRLVNQSLS</sequence>
<organism evidence="1 2">
    <name type="scientific">Lacipirellula parvula</name>
    <dbReference type="NCBI Taxonomy" id="2650471"/>
    <lineage>
        <taxon>Bacteria</taxon>
        <taxon>Pseudomonadati</taxon>
        <taxon>Planctomycetota</taxon>
        <taxon>Planctomycetia</taxon>
        <taxon>Pirellulales</taxon>
        <taxon>Lacipirellulaceae</taxon>
        <taxon>Lacipirellula</taxon>
    </lineage>
</organism>
<evidence type="ECO:0000313" key="2">
    <source>
        <dbReference type="Proteomes" id="UP000326837"/>
    </source>
</evidence>
<dbReference type="EMBL" id="AP021861">
    <property type="protein sequence ID" value="BBO33401.1"/>
    <property type="molecule type" value="Genomic_DNA"/>
</dbReference>
<name>A0A5K7XEU6_9BACT</name>
<dbReference type="KEGG" id="lpav:PLANPX_3013"/>
<keyword evidence="2" id="KW-1185">Reference proteome</keyword>
<evidence type="ECO:0000313" key="1">
    <source>
        <dbReference type="EMBL" id="BBO33401.1"/>
    </source>
</evidence>
<evidence type="ECO:0008006" key="3">
    <source>
        <dbReference type="Google" id="ProtNLM"/>
    </source>
</evidence>
<dbReference type="Proteomes" id="UP000326837">
    <property type="component" value="Chromosome"/>
</dbReference>
<dbReference type="AlphaFoldDB" id="A0A5K7XEU6"/>
<reference evidence="2" key="1">
    <citation type="submission" date="2019-10" db="EMBL/GenBank/DDBJ databases">
        <title>Lacipirellula parvula gen. nov., sp. nov., representing a lineage of planctomycetes widespread in freshwater anoxic habitats, and description of the family Lacipirellulaceae.</title>
        <authorList>
            <person name="Dedysh S.N."/>
            <person name="Kulichevskaya I.S."/>
            <person name="Beletsky A.V."/>
            <person name="Rakitin A.L."/>
            <person name="Mardanov A.V."/>
            <person name="Ivanova A.A."/>
            <person name="Saltykova V.X."/>
            <person name="Rijpstra W.I.C."/>
            <person name="Sinninghe Damste J.S."/>
            <person name="Ravin N.V."/>
        </authorList>
    </citation>
    <scope>NUCLEOTIDE SEQUENCE [LARGE SCALE GENOMIC DNA]</scope>
    <source>
        <strain evidence="2">PX69</strain>
    </source>
</reference>
<accession>A0A5K7XEU6</accession>
<proteinExistence type="predicted"/>